<dbReference type="SUPFAM" id="SSF48452">
    <property type="entry name" value="TPR-like"/>
    <property type="match status" value="1"/>
</dbReference>
<comment type="function">
    <text evidence="1">Involved in endocytosis.</text>
</comment>
<evidence type="ECO:0000256" key="6">
    <source>
        <dbReference type="ARBA" id="ARBA00039231"/>
    </source>
</evidence>
<dbReference type="PANTHER" id="PTHR23083">
    <property type="entry name" value="TETRATRICOPEPTIDE REPEAT PROTEIN, TPR"/>
    <property type="match status" value="1"/>
</dbReference>
<evidence type="ECO:0000256" key="1">
    <source>
        <dbReference type="ARBA" id="ARBA00002550"/>
    </source>
</evidence>
<evidence type="ECO:0000256" key="3">
    <source>
        <dbReference type="ARBA" id="ARBA00004463"/>
    </source>
</evidence>
<dbReference type="Gene3D" id="1.25.40.10">
    <property type="entry name" value="Tetratricopeptide repeat domain"/>
    <property type="match status" value="1"/>
</dbReference>
<evidence type="ECO:0000256" key="5">
    <source>
        <dbReference type="ARBA" id="ARBA00038251"/>
    </source>
</evidence>
<evidence type="ECO:0000256" key="4">
    <source>
        <dbReference type="ARBA" id="ARBA00022583"/>
    </source>
</evidence>
<keyword evidence="8" id="KW-1185">Reference proteome</keyword>
<sequence>MSITDAVSDALEARLLGASAIETGINTLDTVLSLQYRLHYHTLGNGLANDVARVLKSECRRLQVALDGSIAIAGDPEAYSIVEKTLLNCLAVIAYHQGDSESLPLLKQATKLKIGKSKSYAEFWKLLDLENLYYQGLINKDPKDLYISQLLRYINEIPLISHGLLHSYLTLIARKLKTISLNQLCNDMKSQAPFVCYLYLLSTSKPSKDDDTFFLSLATKIVNNAKFPLASQSNDSNLEQLHVCLHHYFEIEGLEFATEWNDLIISSLKRTFQSKIVARSTMSLNGFNNTDDTIRECILSFNNYLKYSDKELELTSDTHDIYNDPIAIIDALTIILQRTTERDNITNIFDFEHVTELLQINLKKLYSKYHLGLVEPAIAQKYLSNSTRLVLPVTISCILIKAWRTLYNIRSASLDYLIANELPSYLCNSISLAMTNNNGNENPYLRDLQFQYAYCLAQQRQIEACIEYLENAILEAVPTFYKAWHLLALCRSIQEDKEISYKIICSVMNAMDQEFASIQFKNISQENKWQYIHIKITEIHLINEIFGTDEALESLPELFTSYHKLFGDSPKDEIKGPLSRSPEYLLQSIWLLAAQLYMNNAEHFEDAKGAIKEAKAVSNDFTNVNISITNGHLLFKLGKFTESISHFEDALHCDDLNVDAIIGFAAFVFPNDTTTSASEQQLIDYCKLQNSEEVNEKNKFAGDDYELFCGNDVNKSAAFARLKLLIDCSLNKSIDAYYSPEIWWYLSLIHEKYGNNEISDTLLNCIQNKETCPLRSFKFCNY</sequence>
<dbReference type="InterPro" id="IPR051722">
    <property type="entry name" value="Endocytosis_PI4K-reg_protein"/>
</dbReference>
<evidence type="ECO:0000256" key="2">
    <source>
        <dbReference type="ARBA" id="ARBA00004413"/>
    </source>
</evidence>
<accession>A0A1X7QX01</accession>
<dbReference type="GO" id="GO:0006897">
    <property type="term" value="P:endocytosis"/>
    <property type="evidence" value="ECO:0007669"/>
    <property type="project" value="UniProtKB-KW"/>
</dbReference>
<keyword evidence="4" id="KW-0254">Endocytosis</keyword>
<dbReference type="EMBL" id="FXLY01000002">
    <property type="protein sequence ID" value="SMN17714.1"/>
    <property type="molecule type" value="Genomic_DNA"/>
</dbReference>
<proteinExistence type="inferred from homology"/>
<dbReference type="STRING" id="1789683.A0A1X7QX01"/>
<dbReference type="GO" id="GO:0005886">
    <property type="term" value="C:plasma membrane"/>
    <property type="evidence" value="ECO:0007669"/>
    <property type="project" value="UniProtKB-SubCell"/>
</dbReference>
<comment type="subcellular location">
    <subcellularLocation>
        <location evidence="2">Cell membrane</location>
        <topology evidence="2">Peripheral membrane protein</topology>
        <orientation evidence="2">Cytoplasmic side</orientation>
    </subcellularLocation>
    <subcellularLocation>
        <location evidence="3">Cytoplasmic granule</location>
    </subcellularLocation>
</comment>
<dbReference type="PANTHER" id="PTHR23083:SF464">
    <property type="entry name" value="TETRATRICOPEPTIDE REPEAT DOMAIN 7, ISOFORM A"/>
    <property type="match status" value="1"/>
</dbReference>
<dbReference type="Proteomes" id="UP000196158">
    <property type="component" value="Unassembled WGS sequence"/>
</dbReference>
<dbReference type="OrthoDB" id="29013at2759"/>
<organism evidence="7 8">
    <name type="scientific">Maudiozyma saulgeensis</name>
    <dbReference type="NCBI Taxonomy" id="1789683"/>
    <lineage>
        <taxon>Eukaryota</taxon>
        <taxon>Fungi</taxon>
        <taxon>Dikarya</taxon>
        <taxon>Ascomycota</taxon>
        <taxon>Saccharomycotina</taxon>
        <taxon>Saccharomycetes</taxon>
        <taxon>Saccharomycetales</taxon>
        <taxon>Saccharomycetaceae</taxon>
        <taxon>Maudiozyma</taxon>
    </lineage>
</organism>
<name>A0A1X7QX01_9SACH</name>
<dbReference type="AlphaFoldDB" id="A0A1X7QX01"/>
<protein>
    <recommendedName>
        <fullName evidence="6">Cargo-transport protein YPP1</fullName>
    </recommendedName>
</protein>
<gene>
    <name evidence="7" type="ORF">KASA_0Q00517G</name>
</gene>
<reference evidence="7 8" key="1">
    <citation type="submission" date="2017-04" db="EMBL/GenBank/DDBJ databases">
        <authorList>
            <person name="Afonso C.L."/>
            <person name="Miller P.J."/>
            <person name="Scott M.A."/>
            <person name="Spackman E."/>
            <person name="Goraichik I."/>
            <person name="Dimitrov K.M."/>
            <person name="Suarez D.L."/>
            <person name="Swayne D.E."/>
        </authorList>
    </citation>
    <scope>NUCLEOTIDE SEQUENCE [LARGE SCALE GENOMIC DNA]</scope>
</reference>
<comment type="similarity">
    <text evidence="5">Belongs to the YPP1 family.</text>
</comment>
<evidence type="ECO:0000313" key="8">
    <source>
        <dbReference type="Proteomes" id="UP000196158"/>
    </source>
</evidence>
<dbReference type="CDD" id="cd23270">
    <property type="entry name" value="YPP1"/>
    <property type="match status" value="1"/>
</dbReference>
<evidence type="ECO:0000313" key="7">
    <source>
        <dbReference type="EMBL" id="SMN17714.1"/>
    </source>
</evidence>
<dbReference type="InterPro" id="IPR011990">
    <property type="entry name" value="TPR-like_helical_dom_sf"/>
</dbReference>